<dbReference type="Proteomes" id="UP001371456">
    <property type="component" value="Unassembled WGS sequence"/>
</dbReference>
<reference evidence="2 3" key="1">
    <citation type="submission" date="2024-02" db="EMBL/GenBank/DDBJ databases">
        <title>de novo genome assembly of Solanum bulbocastanum strain 11H21.</title>
        <authorList>
            <person name="Hosaka A.J."/>
        </authorList>
    </citation>
    <scope>NUCLEOTIDE SEQUENCE [LARGE SCALE GENOMIC DNA]</scope>
    <source>
        <tissue evidence="2">Young leaves</tissue>
    </source>
</reference>
<feature type="transmembrane region" description="Helical" evidence="1">
    <location>
        <begin position="6"/>
        <end position="25"/>
    </location>
</feature>
<protein>
    <submittedName>
        <fullName evidence="2">Uncharacterized protein</fullName>
    </submittedName>
</protein>
<evidence type="ECO:0000313" key="2">
    <source>
        <dbReference type="EMBL" id="KAK6802256.1"/>
    </source>
</evidence>
<keyword evidence="3" id="KW-1185">Reference proteome</keyword>
<evidence type="ECO:0000256" key="1">
    <source>
        <dbReference type="SAM" id="Phobius"/>
    </source>
</evidence>
<accession>A0AAN8UAC5</accession>
<sequence>MAGLSKVVATILLMLMLVFSTEYFFNNKFKWRRRLASRRAAGSRSYASIGGSVFLFAVRSGLAAAIAMDSVIVASAPNSVN</sequence>
<proteinExistence type="predicted"/>
<feature type="transmembrane region" description="Helical" evidence="1">
    <location>
        <begin position="46"/>
        <end position="68"/>
    </location>
</feature>
<gene>
    <name evidence="2" type="ORF">RDI58_000036</name>
</gene>
<dbReference type="AlphaFoldDB" id="A0AAN8UAC5"/>
<evidence type="ECO:0000313" key="3">
    <source>
        <dbReference type="Proteomes" id="UP001371456"/>
    </source>
</evidence>
<keyword evidence="1" id="KW-1133">Transmembrane helix</keyword>
<dbReference type="EMBL" id="JBANQN010000001">
    <property type="protein sequence ID" value="KAK6802256.1"/>
    <property type="molecule type" value="Genomic_DNA"/>
</dbReference>
<keyword evidence="1" id="KW-0812">Transmembrane</keyword>
<name>A0AAN8UAC5_SOLBU</name>
<organism evidence="2 3">
    <name type="scientific">Solanum bulbocastanum</name>
    <name type="common">Wild potato</name>
    <dbReference type="NCBI Taxonomy" id="147425"/>
    <lineage>
        <taxon>Eukaryota</taxon>
        <taxon>Viridiplantae</taxon>
        <taxon>Streptophyta</taxon>
        <taxon>Embryophyta</taxon>
        <taxon>Tracheophyta</taxon>
        <taxon>Spermatophyta</taxon>
        <taxon>Magnoliopsida</taxon>
        <taxon>eudicotyledons</taxon>
        <taxon>Gunneridae</taxon>
        <taxon>Pentapetalae</taxon>
        <taxon>asterids</taxon>
        <taxon>lamiids</taxon>
        <taxon>Solanales</taxon>
        <taxon>Solanaceae</taxon>
        <taxon>Solanoideae</taxon>
        <taxon>Solaneae</taxon>
        <taxon>Solanum</taxon>
    </lineage>
</organism>
<comment type="caution">
    <text evidence="2">The sequence shown here is derived from an EMBL/GenBank/DDBJ whole genome shotgun (WGS) entry which is preliminary data.</text>
</comment>
<keyword evidence="1" id="KW-0472">Membrane</keyword>